<keyword evidence="2" id="KW-1185">Reference proteome</keyword>
<proteinExistence type="predicted"/>
<organism evidence="1 2">
    <name type="scientific">Durusdinium trenchii</name>
    <dbReference type="NCBI Taxonomy" id="1381693"/>
    <lineage>
        <taxon>Eukaryota</taxon>
        <taxon>Sar</taxon>
        <taxon>Alveolata</taxon>
        <taxon>Dinophyceae</taxon>
        <taxon>Suessiales</taxon>
        <taxon>Symbiodiniaceae</taxon>
        <taxon>Durusdinium</taxon>
    </lineage>
</organism>
<gene>
    <name evidence="1" type="ORF">SCF082_LOCUS14122</name>
</gene>
<protein>
    <submittedName>
        <fullName evidence="1">Uncharacterized protein</fullName>
    </submittedName>
</protein>
<sequence length="273" mass="29342">MRRCNAWTRPIVGRVHGRILNSEVHDERTTRSCFFADRTQWGHEGGRAHRGRGRVMSVIPNGRSEAIDWFTNRLAAWQADPAAIGLTVELVNELASATAAASSARTTAEQANDAKLAASQSFRNQTDAMREIGVGLVQKIRGYAKATGDESVYATALLPDPATPEPTPAPGTPYDFDITLLQDGSVELAFRCDNPGNVAGVTYDVWRQDEAQGNFNYLLTAGERRFTDDTVPAGTAVATYRVQARRSTQAGGPALFAVRFGVGGNGQATAEAA</sequence>
<evidence type="ECO:0000313" key="2">
    <source>
        <dbReference type="Proteomes" id="UP001642464"/>
    </source>
</evidence>
<name>A0ABP0JWY2_9DINO</name>
<reference evidence="1 2" key="1">
    <citation type="submission" date="2024-02" db="EMBL/GenBank/DDBJ databases">
        <authorList>
            <person name="Chen Y."/>
            <person name="Shah S."/>
            <person name="Dougan E. K."/>
            <person name="Thang M."/>
            <person name="Chan C."/>
        </authorList>
    </citation>
    <scope>NUCLEOTIDE SEQUENCE [LARGE SCALE GENOMIC DNA]</scope>
</reference>
<dbReference type="EMBL" id="CAXAMM010008812">
    <property type="protein sequence ID" value="CAK9018504.1"/>
    <property type="molecule type" value="Genomic_DNA"/>
</dbReference>
<dbReference type="Proteomes" id="UP001642464">
    <property type="component" value="Unassembled WGS sequence"/>
</dbReference>
<comment type="caution">
    <text evidence="1">The sequence shown here is derived from an EMBL/GenBank/DDBJ whole genome shotgun (WGS) entry which is preliminary data.</text>
</comment>
<accession>A0ABP0JWY2</accession>
<evidence type="ECO:0000313" key="1">
    <source>
        <dbReference type="EMBL" id="CAK9018504.1"/>
    </source>
</evidence>